<dbReference type="Gene3D" id="2.130.10.30">
    <property type="entry name" value="Regulator of chromosome condensation 1/beta-lactamase-inhibitor protein II"/>
    <property type="match status" value="1"/>
</dbReference>
<dbReference type="SUPFAM" id="SSF54695">
    <property type="entry name" value="POZ domain"/>
    <property type="match status" value="2"/>
</dbReference>
<dbReference type="PROSITE" id="PS50097">
    <property type="entry name" value="BTB"/>
    <property type="match status" value="2"/>
</dbReference>
<dbReference type="Pfam" id="PF12796">
    <property type="entry name" value="Ank_2"/>
    <property type="match status" value="1"/>
</dbReference>
<dbReference type="InterPro" id="IPR011333">
    <property type="entry name" value="SKP1/BTB/POZ_sf"/>
</dbReference>
<evidence type="ECO:0000259" key="4">
    <source>
        <dbReference type="PROSITE" id="PS50097"/>
    </source>
</evidence>
<dbReference type="PANTHER" id="PTHR22872:SF2">
    <property type="entry name" value="INHIBITOR OF BRUTON TYROSINE KINASE"/>
    <property type="match status" value="1"/>
</dbReference>
<evidence type="ECO:0000256" key="2">
    <source>
        <dbReference type="PROSITE-ProRule" id="PRU00023"/>
    </source>
</evidence>
<sequence length="1273" mass="143739">MALSKGIMHNLEHDCTLLCKSIDHGCQITSALTKRAVTDEQLAAYLNWICTNCGKVNDKEGRTALHLVASCGRLKLMKYLIHVHGANLNFTDQESGCTPLHRAVFYGQIHIAVNLMKLGCDLGIFDNGHLTAIDYAVRDRYPPQTLNNVYGGEVYAWGSNDNYTLGIGNEQARSYPDLLDIFRKGDIFIKQVSLSKFHTIFLTGSGQVYTCGHGQGGRLGNGSENTVLSPQLIDFVAHGIAQEPCVGISAGCDHSLFVMESGIIWSCGLNNFSQLGHADAMKAVLSPKPLKAKLSSVQNVCAARSHSIAWGSKAVFTWGRNSGQLGHDKTTGEYINLPKKVMGLGNSEITSVASSDGATVIATSSGHIYVLHEFQCRKISSKRNNIASISVIGGHSSPNDSSQMREENNDNQLRILVLTSDGLLFLWTESFPHLIRCIYSLKRPLSIRSMCVSFQSIYLITDLGEAFKGKFKQFKSKRDSTSNNSPSIDMKKSSFTKFLNKQECVMIKVQRIPNIYRAISVVCDVKDKNCAVIQAYPTQGIAFKPTLSPSILQSQMYDLLENASQEDTLHDITFKVEGQTFPAHKYVVFESERIRKICDENSNKTDLVEINDISSNMFKQLLKFMYTGTCDLLKVGTCHVNFLSSTTDNSIQEIINNFGDVDFNDKQANDKNIKSKSKLKVDKNCEATKDPIRQLQYNAKQFGLSELYSVLSYYRFENGVIFYTTKNDNSKHKPYTRKFQRLSHPELLDAVIKPTGDGSKIKVHRCILVARLDYFHGMFMHAWRENVECTEIKLPYPHSILKIVIDFLYSDDWSDKDACNDIDFICQLLIVADQLFITRLREMCEIVLVKHITIKNVATFLQFATVYNAMQLHKCCVEYICLNLAPLLENHYLEFLPDETLVELTEKYLLSNKYMSSRVVTPYSNAPSDDVINDIYEKFYVDVDDLSENNKKKQTFRRKTLPRRISDSEKERIRNESTSENFVFGSPKAANGILHKISNVSNDSIHNNTNFEKDQSSANVTKSGNNEVQVTEEKCTTEMTIVQSRLKAIALSKNVIVDECFEQIIKQSKDNNDKHFPVLGKKSIQKHESPIIKNLFDNIDTPKKSPFIKISQKQRKKQFAQSIADELDKVNIKSETYVPASVWDIRTTNNDSFADILKSEQRSPPKHDIALDLPRNNNILTQLNSVNNISPIGSPKNTHSNDTNVTFSDILADERQQRENYSKMISKPLILTQIEDRAIEDLEKFYNIDEIEDEVITIARVCTVYSSPLWIKK</sequence>
<dbReference type="CDD" id="cd18500">
    <property type="entry name" value="BACK_IBtk"/>
    <property type="match status" value="1"/>
</dbReference>
<evidence type="ECO:0000256" key="1">
    <source>
        <dbReference type="ARBA" id="ARBA00022737"/>
    </source>
</evidence>
<dbReference type="PANTHER" id="PTHR22872">
    <property type="entry name" value="BTK-BINDING PROTEIN-RELATED"/>
    <property type="match status" value="1"/>
</dbReference>
<feature type="domain" description="BTB" evidence="4">
    <location>
        <begin position="570"/>
        <end position="634"/>
    </location>
</feature>
<dbReference type="AlphaFoldDB" id="A0A6M2DND0"/>
<reference evidence="5" key="1">
    <citation type="submission" date="2020-03" db="EMBL/GenBank/DDBJ databases">
        <title>Transcriptomic Profiling of the Digestive Tract of the Rat Flea, Xenopsylla cheopis, Following Blood Feeding and Infection with Yersinia pestis.</title>
        <authorList>
            <person name="Bland D.M."/>
            <person name="Martens C.A."/>
            <person name="Virtaneva K."/>
            <person name="Kanakabandi K."/>
            <person name="Long D."/>
            <person name="Rosenke R."/>
            <person name="Saturday G.A."/>
            <person name="Hoyt F.H."/>
            <person name="Bruno D.P."/>
            <person name="Ribeiro J.M.C."/>
            <person name="Hinnebusch J."/>
        </authorList>
    </citation>
    <scope>NUCLEOTIDE SEQUENCE</scope>
</reference>
<dbReference type="InterPro" id="IPR009091">
    <property type="entry name" value="RCC1/BLIP-II"/>
</dbReference>
<dbReference type="Gene3D" id="1.25.40.20">
    <property type="entry name" value="Ankyrin repeat-containing domain"/>
    <property type="match status" value="2"/>
</dbReference>
<dbReference type="Gene3D" id="3.30.710.10">
    <property type="entry name" value="Potassium Channel Kv1.1, Chain A"/>
    <property type="match status" value="2"/>
</dbReference>
<dbReference type="SMART" id="SM00225">
    <property type="entry name" value="BTB"/>
    <property type="match status" value="2"/>
</dbReference>
<dbReference type="SUPFAM" id="SSF48403">
    <property type="entry name" value="Ankyrin repeat"/>
    <property type="match status" value="1"/>
</dbReference>
<dbReference type="SMART" id="SM00248">
    <property type="entry name" value="ANK"/>
    <property type="match status" value="2"/>
</dbReference>
<accession>A0A6M2DND0</accession>
<protein>
    <recommendedName>
        <fullName evidence="4">BTB domain-containing protein</fullName>
    </recommendedName>
</protein>
<feature type="repeat" description="ANK" evidence="2">
    <location>
        <begin position="60"/>
        <end position="93"/>
    </location>
</feature>
<feature type="repeat" description="RCC1" evidence="3">
    <location>
        <begin position="262"/>
        <end position="313"/>
    </location>
</feature>
<name>A0A6M2DND0_XENCH</name>
<dbReference type="PROSITE" id="PS50012">
    <property type="entry name" value="RCC1_3"/>
    <property type="match status" value="4"/>
</dbReference>
<feature type="domain" description="BTB" evidence="4">
    <location>
        <begin position="748"/>
        <end position="817"/>
    </location>
</feature>
<dbReference type="InterPro" id="IPR000210">
    <property type="entry name" value="BTB/POZ_dom"/>
</dbReference>
<dbReference type="PROSITE" id="PS50088">
    <property type="entry name" value="ANK_REPEAT"/>
    <property type="match status" value="2"/>
</dbReference>
<dbReference type="InterPro" id="IPR036770">
    <property type="entry name" value="Ankyrin_rpt-contain_sf"/>
</dbReference>
<dbReference type="InterPro" id="IPR000408">
    <property type="entry name" value="Reg_chr_condens"/>
</dbReference>
<dbReference type="InterPro" id="IPR051625">
    <property type="entry name" value="Signaling_Regulatory_Domain"/>
</dbReference>
<feature type="repeat" description="RCC1" evidence="3">
    <location>
        <begin position="152"/>
        <end position="205"/>
    </location>
</feature>
<dbReference type="InterPro" id="IPR002110">
    <property type="entry name" value="Ankyrin_rpt"/>
</dbReference>
<dbReference type="Pfam" id="PF00651">
    <property type="entry name" value="BTB"/>
    <property type="match status" value="2"/>
</dbReference>
<evidence type="ECO:0000313" key="5">
    <source>
        <dbReference type="EMBL" id="NOV47260.1"/>
    </source>
</evidence>
<evidence type="ECO:0000256" key="3">
    <source>
        <dbReference type="PROSITE-ProRule" id="PRU00235"/>
    </source>
</evidence>
<keyword evidence="1" id="KW-0677">Repeat</keyword>
<dbReference type="Pfam" id="PF00415">
    <property type="entry name" value="RCC1"/>
    <property type="match status" value="4"/>
</dbReference>
<feature type="repeat" description="RCC1" evidence="3">
    <location>
        <begin position="313"/>
        <end position="365"/>
    </location>
</feature>
<feature type="repeat" description="RCC1" evidence="3">
    <location>
        <begin position="206"/>
        <end position="261"/>
    </location>
</feature>
<feature type="repeat" description="ANK" evidence="2">
    <location>
        <begin position="95"/>
        <end position="127"/>
    </location>
</feature>
<organism evidence="5">
    <name type="scientific">Xenopsylla cheopis</name>
    <name type="common">Oriental rat flea</name>
    <name type="synonym">Pulex cheopis</name>
    <dbReference type="NCBI Taxonomy" id="163159"/>
    <lineage>
        <taxon>Eukaryota</taxon>
        <taxon>Metazoa</taxon>
        <taxon>Ecdysozoa</taxon>
        <taxon>Arthropoda</taxon>
        <taxon>Hexapoda</taxon>
        <taxon>Insecta</taxon>
        <taxon>Pterygota</taxon>
        <taxon>Neoptera</taxon>
        <taxon>Endopterygota</taxon>
        <taxon>Siphonaptera</taxon>
        <taxon>Pulicidae</taxon>
        <taxon>Xenopsyllinae</taxon>
        <taxon>Xenopsylla</taxon>
    </lineage>
</organism>
<dbReference type="PROSITE" id="PS50297">
    <property type="entry name" value="ANK_REP_REGION"/>
    <property type="match status" value="2"/>
</dbReference>
<dbReference type="SUPFAM" id="SSF50985">
    <property type="entry name" value="RCC1/BLIP-II"/>
    <property type="match status" value="1"/>
</dbReference>
<dbReference type="EMBL" id="GIIL01003534">
    <property type="protein sequence ID" value="NOV47260.1"/>
    <property type="molecule type" value="Transcribed_RNA"/>
</dbReference>
<keyword evidence="2" id="KW-0040">ANK repeat</keyword>
<proteinExistence type="predicted"/>